<dbReference type="EMBL" id="CP017157">
    <property type="protein sequence ID" value="AOP46098.1"/>
    <property type="molecule type" value="Genomic_DNA"/>
</dbReference>
<feature type="region of interest" description="Disordered" evidence="1">
    <location>
        <begin position="23"/>
        <end position="63"/>
    </location>
</feature>
<protein>
    <submittedName>
        <fullName evidence="2">Uncharacterized protein</fullName>
    </submittedName>
</protein>
<organism evidence="2 3">
    <name type="scientific">Streptomyces lydicus</name>
    <dbReference type="NCBI Taxonomy" id="47763"/>
    <lineage>
        <taxon>Bacteria</taxon>
        <taxon>Bacillati</taxon>
        <taxon>Actinomycetota</taxon>
        <taxon>Actinomycetes</taxon>
        <taxon>Kitasatosporales</taxon>
        <taxon>Streptomycetaceae</taxon>
        <taxon>Streptomyces</taxon>
    </lineage>
</organism>
<proteinExistence type="predicted"/>
<evidence type="ECO:0000256" key="1">
    <source>
        <dbReference type="SAM" id="MobiDB-lite"/>
    </source>
</evidence>
<feature type="compositionally biased region" description="Basic and acidic residues" evidence="1">
    <location>
        <begin position="40"/>
        <end position="52"/>
    </location>
</feature>
<keyword evidence="3" id="KW-1185">Reference proteome</keyword>
<evidence type="ECO:0000313" key="2">
    <source>
        <dbReference type="EMBL" id="AOP46098.1"/>
    </source>
</evidence>
<name>A0A1D7VHT6_9ACTN</name>
<gene>
    <name evidence="2" type="ORF">SL103_07450</name>
</gene>
<evidence type="ECO:0000313" key="3">
    <source>
        <dbReference type="Proteomes" id="UP000094094"/>
    </source>
</evidence>
<sequence length="63" mass="6941">MIAPQPVDDEIDFKESRTGIHIGRAEARPSQSTPDIPLAGERESMPGRHDFPFTHLAGERGQS</sequence>
<dbReference type="KEGG" id="slc:SL103_07450"/>
<dbReference type="Proteomes" id="UP000094094">
    <property type="component" value="Chromosome"/>
</dbReference>
<dbReference type="AlphaFoldDB" id="A0A1D7VHT6"/>
<reference evidence="2 3" key="1">
    <citation type="submission" date="2016-09" db="EMBL/GenBank/DDBJ databases">
        <title>Complete genome sequencing of Streptomyces lydicus 103 and metabolic pathways analysis of antibiotic biosynthesis.</title>
        <authorList>
            <person name="Jia N."/>
            <person name="Ding M.-Z."/>
            <person name="Gao F."/>
            <person name="Yuan Y.-J."/>
        </authorList>
    </citation>
    <scope>NUCLEOTIDE SEQUENCE [LARGE SCALE GENOMIC DNA]</scope>
    <source>
        <strain evidence="2 3">103</strain>
    </source>
</reference>
<accession>A0A1D7VHT6</accession>